<dbReference type="EMBL" id="CAMXCT030003116">
    <property type="protein sequence ID" value="CAL4789868.1"/>
    <property type="molecule type" value="Genomic_DNA"/>
</dbReference>
<name>A0A9P1D453_9DINO</name>
<dbReference type="AlphaFoldDB" id="A0A9P1D453"/>
<gene>
    <name evidence="1" type="ORF">C1SCF055_LOCUS28502</name>
</gene>
<evidence type="ECO:0000313" key="1">
    <source>
        <dbReference type="EMBL" id="CAI4002556.1"/>
    </source>
</evidence>
<dbReference type="Proteomes" id="UP001152797">
    <property type="component" value="Unassembled WGS sequence"/>
</dbReference>
<reference evidence="1" key="1">
    <citation type="submission" date="2022-10" db="EMBL/GenBank/DDBJ databases">
        <authorList>
            <person name="Chen Y."/>
            <person name="Dougan E. K."/>
            <person name="Chan C."/>
            <person name="Rhodes N."/>
            <person name="Thang M."/>
        </authorList>
    </citation>
    <scope>NUCLEOTIDE SEQUENCE</scope>
</reference>
<keyword evidence="3" id="KW-1185">Reference proteome</keyword>
<evidence type="ECO:0000313" key="2">
    <source>
        <dbReference type="EMBL" id="CAL4789868.1"/>
    </source>
</evidence>
<sequence>MASSVNEAQRMIDELLWKAAQNNAPQVVEDLIQKHQANKNQAERAMVYLVGLGNLGHSDSSSGSTCVVWLEVAILHQLRASSFLCYI</sequence>
<dbReference type="EMBL" id="CAMXCT010003116">
    <property type="protein sequence ID" value="CAI4002556.1"/>
    <property type="molecule type" value="Genomic_DNA"/>
</dbReference>
<organism evidence="1">
    <name type="scientific">Cladocopium goreaui</name>
    <dbReference type="NCBI Taxonomy" id="2562237"/>
    <lineage>
        <taxon>Eukaryota</taxon>
        <taxon>Sar</taxon>
        <taxon>Alveolata</taxon>
        <taxon>Dinophyceae</taxon>
        <taxon>Suessiales</taxon>
        <taxon>Symbiodiniaceae</taxon>
        <taxon>Cladocopium</taxon>
    </lineage>
</organism>
<comment type="caution">
    <text evidence="1">The sequence shown here is derived from an EMBL/GenBank/DDBJ whole genome shotgun (WGS) entry which is preliminary data.</text>
</comment>
<proteinExistence type="predicted"/>
<accession>A0A9P1D453</accession>
<dbReference type="EMBL" id="CAMXCT020003116">
    <property type="protein sequence ID" value="CAL1155931.1"/>
    <property type="molecule type" value="Genomic_DNA"/>
</dbReference>
<evidence type="ECO:0000313" key="3">
    <source>
        <dbReference type="Proteomes" id="UP001152797"/>
    </source>
</evidence>
<protein>
    <submittedName>
        <fullName evidence="1">Uncharacterized protein</fullName>
    </submittedName>
</protein>
<reference evidence="2 3" key="2">
    <citation type="submission" date="2024-05" db="EMBL/GenBank/DDBJ databases">
        <authorList>
            <person name="Chen Y."/>
            <person name="Shah S."/>
            <person name="Dougan E. K."/>
            <person name="Thang M."/>
            <person name="Chan C."/>
        </authorList>
    </citation>
    <scope>NUCLEOTIDE SEQUENCE [LARGE SCALE GENOMIC DNA]</scope>
</reference>